<dbReference type="PANTHER" id="PTHR24112">
    <property type="entry name" value="LEUCINE-RICH REPEAT, ISOFORM F-RELATED"/>
    <property type="match status" value="1"/>
</dbReference>
<name>A0A9Q0LC64_ANAIG</name>
<protein>
    <submittedName>
        <fullName evidence="1">Leucine-rich repeat isoform f</fullName>
    </submittedName>
</protein>
<dbReference type="GO" id="GO:0030027">
    <property type="term" value="C:lamellipodium"/>
    <property type="evidence" value="ECO:0007669"/>
    <property type="project" value="TreeGrafter"/>
</dbReference>
<proteinExistence type="predicted"/>
<gene>
    <name evidence="1" type="ORF">M0811_12195</name>
</gene>
<keyword evidence="2" id="KW-1185">Reference proteome</keyword>
<dbReference type="InterPro" id="IPR001611">
    <property type="entry name" value="Leu-rich_rpt"/>
</dbReference>
<organism evidence="1 2">
    <name type="scientific">Anaeramoeba ignava</name>
    <name type="common">Anaerobic marine amoeba</name>
    <dbReference type="NCBI Taxonomy" id="1746090"/>
    <lineage>
        <taxon>Eukaryota</taxon>
        <taxon>Metamonada</taxon>
        <taxon>Anaeramoebidae</taxon>
        <taxon>Anaeramoeba</taxon>
    </lineage>
</organism>
<dbReference type="OMA" id="EMICALI"/>
<dbReference type="GO" id="GO:0005886">
    <property type="term" value="C:plasma membrane"/>
    <property type="evidence" value="ECO:0007669"/>
    <property type="project" value="TreeGrafter"/>
</dbReference>
<reference evidence="1" key="1">
    <citation type="submission" date="2022-10" db="EMBL/GenBank/DDBJ databases">
        <title>Novel sulphate-reducing endosymbionts in the free-living metamonad Anaeramoeba.</title>
        <authorList>
            <person name="Jerlstrom-Hultqvist J."/>
            <person name="Cepicka I."/>
            <person name="Gallot-Lavallee L."/>
            <person name="Salas-Leiva D."/>
            <person name="Curtis B.A."/>
            <person name="Zahonova K."/>
            <person name="Pipaliya S."/>
            <person name="Dacks J."/>
            <person name="Roger A.J."/>
        </authorList>
    </citation>
    <scope>NUCLEOTIDE SEQUENCE</scope>
    <source>
        <strain evidence="1">BMAN</strain>
    </source>
</reference>
<sequence>MDENKPKKDYKILSEDDKKKVKSLLGKKTKLDFYDWIIKNNRKHHRIEDRILVVTKYKIFTIGKRKASLMVSICRKTNLLNLQRMINHGKEHIELIFSEFKIELFSKRASELYQIVLLNYSNITRGYPPSKFAKYDSIQGLKTVLDYSPDCGFSQTYKAMAQLFSTAGSKPFTKFIKETVGNKDKEISHRLDFKKFPHIDLYSEKAIDIFPVIKALKYNKHFTELYIVDIFRKDPISLFSKCIKHNDTLSKITISGMNTSVGFDELGNALIENNKTRIAYLDLSLNQIKVKNFASGFCKGLSLMTNGLVHLDLSYCQMKKKSVEDLFNSLCENEKHHSLKFLNLSFNKNFGNEGSLAFANFLEKSKAQNLRIIALAFCSLNLDVIFKSITKNCSDSKLCYLNISGNKFENSSHESCLQMIKNTKTLQDLDISSTYMNPNFMGKLLDEIFTQKHIQNFTLIANDNKFGNQGAKFIAESFLRNKKSTILKELHLDGNQFGWRGFSTLFSENGVLCGNTSISRLSISRNTKPGKDSKLSVSILKGIFESKSHIDHLRICGDKKFHFGDIMTELFTRIPKLDSLIHIDITGNRIGSESLKKLKESIFSSNSKIQSIFIDQNGA</sequence>
<dbReference type="EMBL" id="JAPDFW010000112">
    <property type="protein sequence ID" value="KAJ5068888.1"/>
    <property type="molecule type" value="Genomic_DNA"/>
</dbReference>
<dbReference type="Gene3D" id="3.80.10.10">
    <property type="entry name" value="Ribonuclease Inhibitor"/>
    <property type="match status" value="1"/>
</dbReference>
<dbReference type="GO" id="GO:0016477">
    <property type="term" value="P:cell migration"/>
    <property type="evidence" value="ECO:0007669"/>
    <property type="project" value="TreeGrafter"/>
</dbReference>
<evidence type="ECO:0000313" key="1">
    <source>
        <dbReference type="EMBL" id="KAJ5068888.1"/>
    </source>
</evidence>
<dbReference type="SUPFAM" id="SSF52047">
    <property type="entry name" value="RNI-like"/>
    <property type="match status" value="1"/>
</dbReference>
<dbReference type="InterPro" id="IPR032675">
    <property type="entry name" value="LRR_dom_sf"/>
</dbReference>
<accession>A0A9Q0LC64</accession>
<dbReference type="InterPro" id="IPR051279">
    <property type="entry name" value="PP1-Reg/Actin-Interact_Protein"/>
</dbReference>
<comment type="caution">
    <text evidence="1">The sequence shown here is derived from an EMBL/GenBank/DDBJ whole genome shotgun (WGS) entry which is preliminary data.</text>
</comment>
<dbReference type="PANTHER" id="PTHR24112:SF66">
    <property type="entry name" value="LEUCINE-RICH REPEAT, ISOFORM F"/>
    <property type="match status" value="1"/>
</dbReference>
<dbReference type="GO" id="GO:0034315">
    <property type="term" value="P:regulation of Arp2/3 complex-mediated actin nucleation"/>
    <property type="evidence" value="ECO:0007669"/>
    <property type="project" value="TreeGrafter"/>
</dbReference>
<evidence type="ECO:0000313" key="2">
    <source>
        <dbReference type="Proteomes" id="UP001149090"/>
    </source>
</evidence>
<dbReference type="AlphaFoldDB" id="A0A9Q0LC64"/>
<dbReference type="Pfam" id="PF13516">
    <property type="entry name" value="LRR_6"/>
    <property type="match status" value="2"/>
</dbReference>
<dbReference type="OrthoDB" id="120976at2759"/>
<dbReference type="Proteomes" id="UP001149090">
    <property type="component" value="Unassembled WGS sequence"/>
</dbReference>